<feature type="domain" description="EF-hand" evidence="2">
    <location>
        <begin position="93"/>
        <end position="125"/>
    </location>
</feature>
<dbReference type="AlphaFoldDB" id="A0A8J2RXS3"/>
<organism evidence="3 4">
    <name type="scientific">Daphnia galeata</name>
    <dbReference type="NCBI Taxonomy" id="27404"/>
    <lineage>
        <taxon>Eukaryota</taxon>
        <taxon>Metazoa</taxon>
        <taxon>Ecdysozoa</taxon>
        <taxon>Arthropoda</taxon>
        <taxon>Crustacea</taxon>
        <taxon>Branchiopoda</taxon>
        <taxon>Diplostraca</taxon>
        <taxon>Cladocera</taxon>
        <taxon>Anomopoda</taxon>
        <taxon>Daphniidae</taxon>
        <taxon>Daphnia</taxon>
    </lineage>
</organism>
<feature type="domain" description="EF-hand" evidence="2">
    <location>
        <begin position="12"/>
        <end position="47"/>
    </location>
</feature>
<dbReference type="Pfam" id="PF13405">
    <property type="entry name" value="EF-hand_6"/>
    <property type="match status" value="1"/>
</dbReference>
<comment type="caution">
    <text evidence="3">The sequence shown here is derived from an EMBL/GenBank/DDBJ whole genome shotgun (WGS) entry which is preliminary data.</text>
</comment>
<dbReference type="OrthoDB" id="26525at2759"/>
<sequence>MQLHSAFDPEEERRHMMLKAFQTFDSDKKGYIESSKVSTILQMMNLPFDKEELTRSLAEHDPKMSIEFIREKINFDGFSAIASDILDEEDDEAMQKELRDAFRLYDKEGNGYITTQTLKDIFGSN</sequence>
<gene>
    <name evidence="3" type="ORF">DGAL_LOCUS14490</name>
</gene>
<name>A0A8J2RXS3_9CRUS</name>
<proteinExistence type="predicted"/>
<accession>A0A8J2RXS3</accession>
<dbReference type="Proteomes" id="UP000789390">
    <property type="component" value="Unassembled WGS sequence"/>
</dbReference>
<evidence type="ECO:0000259" key="2">
    <source>
        <dbReference type="PROSITE" id="PS50222"/>
    </source>
</evidence>
<dbReference type="EMBL" id="CAKKLH010000308">
    <property type="protein sequence ID" value="CAH0110883.1"/>
    <property type="molecule type" value="Genomic_DNA"/>
</dbReference>
<dbReference type="GO" id="GO:0016460">
    <property type="term" value="C:myosin II complex"/>
    <property type="evidence" value="ECO:0007669"/>
    <property type="project" value="TreeGrafter"/>
</dbReference>
<dbReference type="InterPro" id="IPR050230">
    <property type="entry name" value="CALM/Myosin/TropC-like"/>
</dbReference>
<evidence type="ECO:0000256" key="1">
    <source>
        <dbReference type="ARBA" id="ARBA00022737"/>
    </source>
</evidence>
<evidence type="ECO:0000313" key="4">
    <source>
        <dbReference type="Proteomes" id="UP000789390"/>
    </source>
</evidence>
<dbReference type="InterPro" id="IPR011992">
    <property type="entry name" value="EF-hand-dom_pair"/>
</dbReference>
<evidence type="ECO:0000313" key="3">
    <source>
        <dbReference type="EMBL" id="CAH0110883.1"/>
    </source>
</evidence>
<keyword evidence="4" id="KW-1185">Reference proteome</keyword>
<dbReference type="Gene3D" id="1.10.238.10">
    <property type="entry name" value="EF-hand"/>
    <property type="match status" value="2"/>
</dbReference>
<dbReference type="SUPFAM" id="SSF47473">
    <property type="entry name" value="EF-hand"/>
    <property type="match status" value="1"/>
</dbReference>
<dbReference type="GO" id="GO:0005509">
    <property type="term" value="F:calcium ion binding"/>
    <property type="evidence" value="ECO:0007669"/>
    <property type="project" value="InterPro"/>
</dbReference>
<dbReference type="PANTHER" id="PTHR23048:SF0">
    <property type="entry name" value="CALMODULIN LIKE 3"/>
    <property type="match status" value="1"/>
</dbReference>
<reference evidence="3" key="1">
    <citation type="submission" date="2021-11" db="EMBL/GenBank/DDBJ databases">
        <authorList>
            <person name="Schell T."/>
        </authorList>
    </citation>
    <scope>NUCLEOTIDE SEQUENCE</scope>
    <source>
        <strain evidence="3">M5</strain>
    </source>
</reference>
<protein>
    <recommendedName>
        <fullName evidence="2">EF-hand domain-containing protein</fullName>
    </recommendedName>
</protein>
<keyword evidence="1" id="KW-0677">Repeat</keyword>
<dbReference type="InterPro" id="IPR002048">
    <property type="entry name" value="EF_hand_dom"/>
</dbReference>
<dbReference type="PROSITE" id="PS50222">
    <property type="entry name" value="EF_HAND_2"/>
    <property type="match status" value="2"/>
</dbReference>
<dbReference type="SMART" id="SM00054">
    <property type="entry name" value="EFh"/>
    <property type="match status" value="2"/>
</dbReference>
<dbReference type="PANTHER" id="PTHR23048">
    <property type="entry name" value="MYOSIN LIGHT CHAIN 1, 3"/>
    <property type="match status" value="1"/>
</dbReference>